<keyword evidence="5" id="KW-1185">Reference proteome</keyword>
<dbReference type="EMBL" id="CAJOBA010040592">
    <property type="protein sequence ID" value="CAF4097155.1"/>
    <property type="molecule type" value="Genomic_DNA"/>
</dbReference>
<evidence type="ECO:0000313" key="1">
    <source>
        <dbReference type="EMBL" id="CAF1292336.1"/>
    </source>
</evidence>
<dbReference type="AlphaFoldDB" id="A0A816FE41"/>
<gene>
    <name evidence="2" type="ORF">GPM918_LOCUS45959</name>
    <name evidence="1" type="ORF">OVA965_LOCUS28153</name>
    <name evidence="4" type="ORF">SRO942_LOCUS49072</name>
    <name evidence="3" type="ORF">TMI583_LOCUS28903</name>
</gene>
<evidence type="ECO:0000313" key="3">
    <source>
        <dbReference type="EMBL" id="CAF4097155.1"/>
    </source>
</evidence>
<evidence type="ECO:0000313" key="4">
    <source>
        <dbReference type="EMBL" id="CAF4607022.1"/>
    </source>
</evidence>
<protein>
    <submittedName>
        <fullName evidence="2">Uncharacterized protein</fullName>
    </submittedName>
</protein>
<dbReference type="Proteomes" id="UP000682733">
    <property type="component" value="Unassembled WGS sequence"/>
</dbReference>
<dbReference type="Proteomes" id="UP000663829">
    <property type="component" value="Unassembled WGS sequence"/>
</dbReference>
<dbReference type="Proteomes" id="UP000681722">
    <property type="component" value="Unassembled WGS sequence"/>
</dbReference>
<evidence type="ECO:0000313" key="2">
    <source>
        <dbReference type="EMBL" id="CAF1660357.1"/>
    </source>
</evidence>
<reference evidence="2" key="1">
    <citation type="submission" date="2021-02" db="EMBL/GenBank/DDBJ databases">
        <authorList>
            <person name="Nowell W R."/>
        </authorList>
    </citation>
    <scope>NUCLEOTIDE SEQUENCE</scope>
</reference>
<organism evidence="2 5">
    <name type="scientific">Didymodactylos carnosus</name>
    <dbReference type="NCBI Taxonomy" id="1234261"/>
    <lineage>
        <taxon>Eukaryota</taxon>
        <taxon>Metazoa</taxon>
        <taxon>Spiralia</taxon>
        <taxon>Gnathifera</taxon>
        <taxon>Rotifera</taxon>
        <taxon>Eurotatoria</taxon>
        <taxon>Bdelloidea</taxon>
        <taxon>Philodinida</taxon>
        <taxon>Philodinidae</taxon>
        <taxon>Didymodactylos</taxon>
    </lineage>
</organism>
<proteinExistence type="predicted"/>
<feature type="non-terminal residue" evidence="2">
    <location>
        <position position="151"/>
    </location>
</feature>
<comment type="caution">
    <text evidence="2">The sequence shown here is derived from an EMBL/GenBank/DDBJ whole genome shotgun (WGS) entry which is preliminary data.</text>
</comment>
<dbReference type="EMBL" id="CAJOBC010129329">
    <property type="protein sequence ID" value="CAF4607022.1"/>
    <property type="molecule type" value="Genomic_DNA"/>
</dbReference>
<name>A0A816FE41_9BILA</name>
<sequence>MHHDDANIDYYYNSTLFHDISQQLSSLKTTENDKVLRRYLPSLVAFHIKEQSKHEFQSNIEQFQSIRSHLTNDEMWNSDEELKKSFNDLQECPKSTERILSLVLTKGARLECDDNESFGFNLAKAINQLLLAKLIIVQFSTQRLHYEKKLG</sequence>
<dbReference type="Proteomes" id="UP000677228">
    <property type="component" value="Unassembled WGS sequence"/>
</dbReference>
<evidence type="ECO:0000313" key="5">
    <source>
        <dbReference type="Proteomes" id="UP000663829"/>
    </source>
</evidence>
<dbReference type="OrthoDB" id="10402482at2759"/>
<accession>A0A816FE41</accession>
<dbReference type="EMBL" id="CAJNOQ010055591">
    <property type="protein sequence ID" value="CAF1660357.1"/>
    <property type="molecule type" value="Genomic_DNA"/>
</dbReference>
<dbReference type="EMBL" id="CAJNOK010019020">
    <property type="protein sequence ID" value="CAF1292336.1"/>
    <property type="molecule type" value="Genomic_DNA"/>
</dbReference>